<dbReference type="InterPro" id="IPR050330">
    <property type="entry name" value="Bact_OuterMem_StrucFunc"/>
</dbReference>
<feature type="chain" id="PRO_5001959388" evidence="5">
    <location>
        <begin position="20"/>
        <end position="181"/>
    </location>
</feature>
<feature type="domain" description="OmpA-like" evidence="6">
    <location>
        <begin position="67"/>
        <end position="181"/>
    </location>
</feature>
<dbReference type="EMBL" id="JRQD01000001">
    <property type="protein sequence ID" value="KGM07934.1"/>
    <property type="molecule type" value="Genomic_DNA"/>
</dbReference>
<comment type="caution">
    <text evidence="7">The sequence shown here is derived from an EMBL/GenBank/DDBJ whole genome shotgun (WGS) entry which is preliminary data.</text>
</comment>
<dbReference type="PANTHER" id="PTHR30329">
    <property type="entry name" value="STATOR ELEMENT OF FLAGELLAR MOTOR COMPLEX"/>
    <property type="match status" value="1"/>
</dbReference>
<name>A0A0A0BLE9_9GAMM</name>
<evidence type="ECO:0000313" key="7">
    <source>
        <dbReference type="EMBL" id="KGM07934.1"/>
    </source>
</evidence>
<keyword evidence="2 4" id="KW-0472">Membrane</keyword>
<dbReference type="Gene3D" id="3.30.1330.60">
    <property type="entry name" value="OmpA-like domain"/>
    <property type="match status" value="1"/>
</dbReference>
<evidence type="ECO:0000256" key="1">
    <source>
        <dbReference type="ARBA" id="ARBA00004442"/>
    </source>
</evidence>
<sequence length="181" mass="20126">MIKLCRSSLLLLVAFVVTGCSGIHNTIGPDKMQSDLRESVEAPVVVAEGESPFCKVPPMELPETPKLVTLPEPFSAKLFFLLDKTEFTAESRVESQEIYQQIRDRSFGEVVITGHTDTSASSAYNEALSLRRAQKVRQQLIDFGVPADSVRISAEGEYRLLVSTPDDTVEVRNRRVEINAR</sequence>
<dbReference type="Proteomes" id="UP000029999">
    <property type="component" value="Unassembled WGS sequence"/>
</dbReference>
<accession>A0A0A0BLE9</accession>
<evidence type="ECO:0000256" key="5">
    <source>
        <dbReference type="SAM" id="SignalP"/>
    </source>
</evidence>
<evidence type="ECO:0000256" key="4">
    <source>
        <dbReference type="PROSITE-ProRule" id="PRU00473"/>
    </source>
</evidence>
<reference evidence="7 8" key="1">
    <citation type="submission" date="2014-09" db="EMBL/GenBank/DDBJ databases">
        <authorList>
            <person name="Grob C."/>
            <person name="Taubert M."/>
            <person name="Howat A.M."/>
            <person name="Burns O.J."/>
            <person name="Dixon J.L."/>
            <person name="Chen Y."/>
            <person name="Murrell J.C."/>
        </authorList>
    </citation>
    <scope>NUCLEOTIDE SEQUENCE [LARGE SCALE GENOMIC DNA]</scope>
    <source>
        <strain evidence="7">L4</strain>
    </source>
</reference>
<comment type="subcellular location">
    <subcellularLocation>
        <location evidence="1">Cell outer membrane</location>
    </subcellularLocation>
</comment>
<dbReference type="InterPro" id="IPR006665">
    <property type="entry name" value="OmpA-like"/>
</dbReference>
<dbReference type="PROSITE" id="PS51257">
    <property type="entry name" value="PROKAR_LIPOPROTEIN"/>
    <property type="match status" value="1"/>
</dbReference>
<dbReference type="RefSeq" id="WP_273150950.1">
    <property type="nucleotide sequence ID" value="NZ_JADFAB010000044.1"/>
</dbReference>
<dbReference type="STRING" id="392484.LP43_0352"/>
<dbReference type="SUPFAM" id="SSF103088">
    <property type="entry name" value="OmpA-like"/>
    <property type="match status" value="1"/>
</dbReference>
<evidence type="ECO:0000256" key="3">
    <source>
        <dbReference type="ARBA" id="ARBA00023237"/>
    </source>
</evidence>
<dbReference type="InterPro" id="IPR036737">
    <property type="entry name" value="OmpA-like_sf"/>
</dbReference>
<gene>
    <name evidence="7" type="ORF">LP43_0352</name>
</gene>
<evidence type="ECO:0000259" key="6">
    <source>
        <dbReference type="PROSITE" id="PS51123"/>
    </source>
</evidence>
<dbReference type="AlphaFoldDB" id="A0A0A0BLE9"/>
<dbReference type="GO" id="GO:0009279">
    <property type="term" value="C:cell outer membrane"/>
    <property type="evidence" value="ECO:0007669"/>
    <property type="project" value="UniProtKB-SubCell"/>
</dbReference>
<dbReference type="InterPro" id="IPR006664">
    <property type="entry name" value="OMP_bac"/>
</dbReference>
<keyword evidence="3" id="KW-0998">Cell outer membrane</keyword>
<dbReference type="PRINTS" id="PR01021">
    <property type="entry name" value="OMPADOMAIN"/>
</dbReference>
<proteinExistence type="predicted"/>
<evidence type="ECO:0000256" key="2">
    <source>
        <dbReference type="ARBA" id="ARBA00023136"/>
    </source>
</evidence>
<evidence type="ECO:0000313" key="8">
    <source>
        <dbReference type="Proteomes" id="UP000029999"/>
    </source>
</evidence>
<dbReference type="CDD" id="cd07185">
    <property type="entry name" value="OmpA_C-like"/>
    <property type="match status" value="1"/>
</dbReference>
<feature type="signal peptide" evidence="5">
    <location>
        <begin position="1"/>
        <end position="19"/>
    </location>
</feature>
<dbReference type="Pfam" id="PF00691">
    <property type="entry name" value="OmpA"/>
    <property type="match status" value="1"/>
</dbReference>
<dbReference type="PROSITE" id="PS51123">
    <property type="entry name" value="OMPA_2"/>
    <property type="match status" value="1"/>
</dbReference>
<dbReference type="PANTHER" id="PTHR30329:SF21">
    <property type="entry name" value="LIPOPROTEIN YIAD-RELATED"/>
    <property type="match status" value="1"/>
</dbReference>
<protein>
    <submittedName>
        <fullName evidence="7">Outer membrane protein A</fullName>
    </submittedName>
</protein>
<organism evidence="7 8">
    <name type="scientific">Methylophaga thiooxydans</name>
    <dbReference type="NCBI Taxonomy" id="392484"/>
    <lineage>
        <taxon>Bacteria</taxon>
        <taxon>Pseudomonadati</taxon>
        <taxon>Pseudomonadota</taxon>
        <taxon>Gammaproteobacteria</taxon>
        <taxon>Thiotrichales</taxon>
        <taxon>Piscirickettsiaceae</taxon>
        <taxon>Methylophaga</taxon>
    </lineage>
</organism>
<keyword evidence="5" id="KW-0732">Signal</keyword>